<evidence type="ECO:0000313" key="3">
    <source>
        <dbReference type="Proteomes" id="UP001158961"/>
    </source>
</evidence>
<accession>A0AAN2FE12</accession>
<gene>
    <name evidence="2" type="ORF">DAPPPG734_11515</name>
</gene>
<proteinExistence type="predicted"/>
<reference evidence="2" key="1">
    <citation type="submission" date="2022-05" db="EMBL/GenBank/DDBJ databases">
        <authorList>
            <person name="Pothier F. J."/>
        </authorList>
    </citation>
    <scope>NUCLEOTIDE SEQUENCE</scope>
    <source>
        <strain evidence="2">DAPP-PG734</strain>
    </source>
</reference>
<dbReference type="Pfam" id="PF13356">
    <property type="entry name" value="Arm-DNA-bind_3"/>
    <property type="match status" value="1"/>
</dbReference>
<dbReference type="InterPro" id="IPR025166">
    <property type="entry name" value="Integrase_DNA_bind_dom"/>
</dbReference>
<evidence type="ECO:0000313" key="2">
    <source>
        <dbReference type="EMBL" id="CAH6295002.1"/>
    </source>
</evidence>
<name>A0AAN2FE12_ENTAG</name>
<dbReference type="AlphaFoldDB" id="A0AAN2FE12"/>
<evidence type="ECO:0000259" key="1">
    <source>
        <dbReference type="Pfam" id="PF13356"/>
    </source>
</evidence>
<protein>
    <recommendedName>
        <fullName evidence="1">Integrase DNA-binding domain-containing protein</fullName>
    </recommendedName>
</protein>
<sequence length="78" mass="9217">MPHCQAERKLYRLNDFKGLYLEVKPNCKRAWRYRFKLNGKFSMFALVENPTVKRAEACGKCEQVRKQVADEVSPIQPR</sequence>
<dbReference type="InterPro" id="IPR038488">
    <property type="entry name" value="Integrase_DNA-bd_sf"/>
</dbReference>
<feature type="domain" description="Integrase DNA-binding" evidence="1">
    <location>
        <begin position="9"/>
        <end position="76"/>
    </location>
</feature>
<dbReference type="Gene3D" id="3.30.160.390">
    <property type="entry name" value="Integrase, DNA-binding domain"/>
    <property type="match status" value="1"/>
</dbReference>
<dbReference type="EMBL" id="OW970315">
    <property type="protein sequence ID" value="CAH6295002.1"/>
    <property type="molecule type" value="Genomic_DNA"/>
</dbReference>
<organism evidence="2 3">
    <name type="scientific">Enterobacter agglomerans</name>
    <name type="common">Erwinia herbicola</name>
    <name type="synonym">Pantoea agglomerans</name>
    <dbReference type="NCBI Taxonomy" id="549"/>
    <lineage>
        <taxon>Bacteria</taxon>
        <taxon>Pseudomonadati</taxon>
        <taxon>Pseudomonadota</taxon>
        <taxon>Gammaproteobacteria</taxon>
        <taxon>Enterobacterales</taxon>
        <taxon>Erwiniaceae</taxon>
        <taxon>Pantoea</taxon>
        <taxon>Pantoea agglomerans group</taxon>
    </lineage>
</organism>
<dbReference type="Proteomes" id="UP001158961">
    <property type="component" value="Chromosome"/>
</dbReference>